<organism evidence="1 2">
    <name type="scientific">Galerina marginata (strain CBS 339.88)</name>
    <dbReference type="NCBI Taxonomy" id="685588"/>
    <lineage>
        <taxon>Eukaryota</taxon>
        <taxon>Fungi</taxon>
        <taxon>Dikarya</taxon>
        <taxon>Basidiomycota</taxon>
        <taxon>Agaricomycotina</taxon>
        <taxon>Agaricomycetes</taxon>
        <taxon>Agaricomycetidae</taxon>
        <taxon>Agaricales</taxon>
        <taxon>Agaricineae</taxon>
        <taxon>Strophariaceae</taxon>
        <taxon>Galerina</taxon>
    </lineage>
</organism>
<proteinExistence type="predicted"/>
<evidence type="ECO:0000313" key="1">
    <source>
        <dbReference type="EMBL" id="KDR77752.1"/>
    </source>
</evidence>
<name>A0A067T5W7_GALM3</name>
<evidence type="ECO:0000313" key="2">
    <source>
        <dbReference type="Proteomes" id="UP000027222"/>
    </source>
</evidence>
<dbReference type="AlphaFoldDB" id="A0A067T5W7"/>
<accession>A0A067T5W7</accession>
<dbReference type="HOGENOM" id="CLU_2654647_0_0_1"/>
<reference evidence="2" key="1">
    <citation type="journal article" date="2014" name="Proc. Natl. Acad. Sci. U.S.A.">
        <title>Extensive sampling of basidiomycete genomes demonstrates inadequacy of the white-rot/brown-rot paradigm for wood decay fungi.</title>
        <authorList>
            <person name="Riley R."/>
            <person name="Salamov A.A."/>
            <person name="Brown D.W."/>
            <person name="Nagy L.G."/>
            <person name="Floudas D."/>
            <person name="Held B.W."/>
            <person name="Levasseur A."/>
            <person name="Lombard V."/>
            <person name="Morin E."/>
            <person name="Otillar R."/>
            <person name="Lindquist E.A."/>
            <person name="Sun H."/>
            <person name="LaButti K.M."/>
            <person name="Schmutz J."/>
            <person name="Jabbour D."/>
            <person name="Luo H."/>
            <person name="Baker S.E."/>
            <person name="Pisabarro A.G."/>
            <person name="Walton J.D."/>
            <person name="Blanchette R.A."/>
            <person name="Henrissat B."/>
            <person name="Martin F."/>
            <person name="Cullen D."/>
            <person name="Hibbett D.S."/>
            <person name="Grigoriev I.V."/>
        </authorList>
    </citation>
    <scope>NUCLEOTIDE SEQUENCE [LARGE SCALE GENOMIC DNA]</scope>
    <source>
        <strain evidence="2">CBS 339.88</strain>
    </source>
</reference>
<protein>
    <submittedName>
        <fullName evidence="1">Uncharacterized protein</fullName>
    </submittedName>
</protein>
<dbReference type="EMBL" id="KL142376">
    <property type="protein sequence ID" value="KDR77752.1"/>
    <property type="molecule type" value="Genomic_DNA"/>
</dbReference>
<gene>
    <name evidence="1" type="ORF">GALMADRAFT_224982</name>
</gene>
<keyword evidence="2" id="KW-1185">Reference proteome</keyword>
<sequence>MRLSTVTCSPTQHLPAAHDELTMGRLSTDKGSLACFTKLSILIFMEVILTKWDQACRASFPLLAAVWPDPDQQLSD</sequence>
<dbReference type="Proteomes" id="UP000027222">
    <property type="component" value="Unassembled WGS sequence"/>
</dbReference>